<feature type="region of interest" description="Disordered" evidence="1">
    <location>
        <begin position="43"/>
        <end position="74"/>
    </location>
</feature>
<gene>
    <name evidence="2" type="ORF">Tci_323307</name>
</gene>
<comment type="caution">
    <text evidence="2">The sequence shown here is derived from an EMBL/GenBank/DDBJ whole genome shotgun (WGS) entry which is preliminary data.</text>
</comment>
<accession>A0A699H4U3</accession>
<protein>
    <submittedName>
        <fullName evidence="2">Uncharacterized protein</fullName>
    </submittedName>
</protein>
<sequence>MDGWKPKALNKKSFAEIQELFDKVMKRINTFVDFRPELVKESKKKDETEITQESSSKRKGDKLEQEISKKQKVEDDKESEELKKCLEIIPDNGDDVTIDATPLFVKSLTIVDYKIYKEWKKNYF</sequence>
<evidence type="ECO:0000313" key="2">
    <source>
        <dbReference type="EMBL" id="GEX51332.1"/>
    </source>
</evidence>
<reference evidence="2" key="1">
    <citation type="journal article" date="2019" name="Sci. Rep.">
        <title>Draft genome of Tanacetum cinerariifolium, the natural source of mosquito coil.</title>
        <authorList>
            <person name="Yamashiro T."/>
            <person name="Shiraishi A."/>
            <person name="Satake H."/>
            <person name="Nakayama K."/>
        </authorList>
    </citation>
    <scope>NUCLEOTIDE SEQUENCE</scope>
</reference>
<dbReference type="AlphaFoldDB" id="A0A699H4U3"/>
<organism evidence="2">
    <name type="scientific">Tanacetum cinerariifolium</name>
    <name type="common">Dalmatian daisy</name>
    <name type="synonym">Chrysanthemum cinerariifolium</name>
    <dbReference type="NCBI Taxonomy" id="118510"/>
    <lineage>
        <taxon>Eukaryota</taxon>
        <taxon>Viridiplantae</taxon>
        <taxon>Streptophyta</taxon>
        <taxon>Embryophyta</taxon>
        <taxon>Tracheophyta</taxon>
        <taxon>Spermatophyta</taxon>
        <taxon>Magnoliopsida</taxon>
        <taxon>eudicotyledons</taxon>
        <taxon>Gunneridae</taxon>
        <taxon>Pentapetalae</taxon>
        <taxon>asterids</taxon>
        <taxon>campanulids</taxon>
        <taxon>Asterales</taxon>
        <taxon>Asteraceae</taxon>
        <taxon>Asteroideae</taxon>
        <taxon>Anthemideae</taxon>
        <taxon>Anthemidinae</taxon>
        <taxon>Tanacetum</taxon>
    </lineage>
</organism>
<proteinExistence type="predicted"/>
<name>A0A699H4U3_TANCI</name>
<feature type="compositionally biased region" description="Basic and acidic residues" evidence="1">
    <location>
        <begin position="55"/>
        <end position="74"/>
    </location>
</feature>
<dbReference type="EMBL" id="BKCJ010112762">
    <property type="protein sequence ID" value="GEX51332.1"/>
    <property type="molecule type" value="Genomic_DNA"/>
</dbReference>
<evidence type="ECO:0000256" key="1">
    <source>
        <dbReference type="SAM" id="MobiDB-lite"/>
    </source>
</evidence>